<dbReference type="InterPro" id="IPR002641">
    <property type="entry name" value="PNPLA_dom"/>
</dbReference>
<name>A0A6M4IUJ4_9BACT</name>
<feature type="domain" description="PNPLA" evidence="2">
    <location>
        <begin position="36"/>
        <end position="243"/>
    </location>
</feature>
<evidence type="ECO:0000313" key="3">
    <source>
        <dbReference type="EMBL" id="QJR37808.1"/>
    </source>
</evidence>
<accession>A0A6M4IUJ4</accession>
<evidence type="ECO:0000256" key="1">
    <source>
        <dbReference type="ARBA" id="ARBA00023098"/>
    </source>
</evidence>
<reference evidence="3 4" key="1">
    <citation type="submission" date="2020-05" db="EMBL/GenBank/DDBJ databases">
        <title>Complete genome sequence of Gemmatimonas greenlandica TET16.</title>
        <authorList>
            <person name="Zeng Y."/>
        </authorList>
    </citation>
    <scope>NUCLEOTIDE SEQUENCE [LARGE SCALE GENOMIC DNA]</scope>
    <source>
        <strain evidence="3 4">TET16</strain>
    </source>
</reference>
<proteinExistence type="predicted"/>
<dbReference type="InterPro" id="IPR016035">
    <property type="entry name" value="Acyl_Trfase/lysoPLipase"/>
</dbReference>
<dbReference type="SUPFAM" id="SSF52151">
    <property type="entry name" value="FabD/lysophospholipase-like"/>
    <property type="match status" value="1"/>
</dbReference>
<organism evidence="3 4">
    <name type="scientific">Gemmatimonas groenlandica</name>
    <dbReference type="NCBI Taxonomy" id="2732249"/>
    <lineage>
        <taxon>Bacteria</taxon>
        <taxon>Pseudomonadati</taxon>
        <taxon>Gemmatimonadota</taxon>
        <taxon>Gemmatimonadia</taxon>
        <taxon>Gemmatimonadales</taxon>
        <taxon>Gemmatimonadaceae</taxon>
        <taxon>Gemmatimonas</taxon>
    </lineage>
</organism>
<evidence type="ECO:0000259" key="2">
    <source>
        <dbReference type="Pfam" id="PF01734"/>
    </source>
</evidence>
<dbReference type="GO" id="GO:0006629">
    <property type="term" value="P:lipid metabolic process"/>
    <property type="evidence" value="ECO:0007669"/>
    <property type="project" value="UniProtKB-KW"/>
</dbReference>
<sequence length="353" mass="38614">MTSLLTLRAGPAAVAHLREHGGLRADHIDIVPGASGGAKWIGIGGLDRYLFGHLLQRPRSHPLHLIGSSIGSWRMASLAQRDPVAALARGHEAYIYRQRYSPKPDAREVSDVLSRALDYLLGAEGVHEILSHPTFRVHVITAESRGLASSARRPLLATAMALAAAANIVTRRSLAWQMKRTIFHSAGDDSPFLHLRDLPTVHRALTPENLRAALLASGSIPLLMEGVRIPGAPGLHWDGGVTDYHLDLDYGPGPGLVLYAHFYDHVVPGWFDKSLPWRRAGAANFSRTLLIAPSPAFLASLPGKRLPDRRDFFDFSEAERMTRWQTILDASTALGDELHELIETGRLVDAIVP</sequence>
<dbReference type="KEGG" id="ggr:HKW67_20925"/>
<keyword evidence="1" id="KW-0443">Lipid metabolism</keyword>
<dbReference type="AlphaFoldDB" id="A0A6M4IUJ4"/>
<evidence type="ECO:0000313" key="4">
    <source>
        <dbReference type="Proteomes" id="UP000500938"/>
    </source>
</evidence>
<keyword evidence="4" id="KW-1185">Reference proteome</keyword>
<protein>
    <submittedName>
        <fullName evidence="3">Patatin-like phospholipase family protein</fullName>
    </submittedName>
</protein>
<dbReference type="Pfam" id="PF01734">
    <property type="entry name" value="Patatin"/>
    <property type="match status" value="1"/>
</dbReference>
<dbReference type="EMBL" id="CP053085">
    <property type="protein sequence ID" value="QJR37808.1"/>
    <property type="molecule type" value="Genomic_DNA"/>
</dbReference>
<gene>
    <name evidence="3" type="ORF">HKW67_20925</name>
</gene>
<dbReference type="Proteomes" id="UP000500938">
    <property type="component" value="Chromosome"/>
</dbReference>
<dbReference type="RefSeq" id="WP_171227244.1">
    <property type="nucleotide sequence ID" value="NZ_CP053085.1"/>
</dbReference>